<protein>
    <recommendedName>
        <fullName evidence="3">Lipoprotein</fullName>
    </recommendedName>
</protein>
<gene>
    <name evidence="1" type="ORF">HH304_19670</name>
</gene>
<dbReference type="EMBL" id="JABBNU010000014">
    <property type="protein sequence ID" value="NMM50638.1"/>
    <property type="molecule type" value="Genomic_DNA"/>
</dbReference>
<dbReference type="RefSeq" id="WP_169684997.1">
    <property type="nucleotide sequence ID" value="NZ_JABBNU010000014.1"/>
</dbReference>
<keyword evidence="2" id="KW-1185">Reference proteome</keyword>
<dbReference type="PROSITE" id="PS51257">
    <property type="entry name" value="PROKAR_LIPOPROTEIN"/>
    <property type="match status" value="1"/>
</dbReference>
<name>A0A848J5W8_9BACT</name>
<proteinExistence type="predicted"/>
<evidence type="ECO:0008006" key="3">
    <source>
        <dbReference type="Google" id="ProtNLM"/>
    </source>
</evidence>
<dbReference type="Proteomes" id="UP000559010">
    <property type="component" value="Unassembled WGS sequence"/>
</dbReference>
<evidence type="ECO:0000313" key="1">
    <source>
        <dbReference type="EMBL" id="NMM50638.1"/>
    </source>
</evidence>
<comment type="caution">
    <text evidence="1">The sequence shown here is derived from an EMBL/GenBank/DDBJ whole genome shotgun (WGS) entry which is preliminary data.</text>
</comment>
<evidence type="ECO:0000313" key="2">
    <source>
        <dbReference type="Proteomes" id="UP000559010"/>
    </source>
</evidence>
<reference evidence="1 2" key="1">
    <citation type="submission" date="2020-04" db="EMBL/GenBank/DDBJ databases">
        <title>Flammeovirgaceae bacterium KN852 isolated from deep sea.</title>
        <authorList>
            <person name="Zhang D.-C."/>
        </authorList>
    </citation>
    <scope>NUCLEOTIDE SEQUENCE [LARGE SCALE GENOMIC DNA]</scope>
    <source>
        <strain evidence="1 2">KN852</strain>
    </source>
</reference>
<sequence length="195" mass="22529">MKQVKLFILSLLIFSGCQERKELKTSIELPEITDFKLDGVVDEVGWQTQEWMEINGRIDDLLKFKVGKAENGIVLFFRLKDDRLISTHDVHNKKCDDHLKVIISGENKPEQVIDVFPGGYIISNNLEDDFPAYLKITQWNESYDNELFITTDINKEKKLTLTWTDSDTDNCENLDLITTKTTRIDLIVGNELESN</sequence>
<organism evidence="1 2">
    <name type="scientific">Marinigracilibium pacificum</name>
    <dbReference type="NCBI Taxonomy" id="2729599"/>
    <lineage>
        <taxon>Bacteria</taxon>
        <taxon>Pseudomonadati</taxon>
        <taxon>Bacteroidota</taxon>
        <taxon>Cytophagia</taxon>
        <taxon>Cytophagales</taxon>
        <taxon>Flammeovirgaceae</taxon>
        <taxon>Marinigracilibium</taxon>
    </lineage>
</organism>
<dbReference type="AlphaFoldDB" id="A0A848J5W8"/>
<accession>A0A848J5W8</accession>